<dbReference type="PANTHER" id="PTHR47249">
    <property type="entry name" value="VACUOLAR PROTEIN 8"/>
    <property type="match status" value="1"/>
</dbReference>
<dbReference type="InterPro" id="IPR016024">
    <property type="entry name" value="ARM-type_fold"/>
</dbReference>
<evidence type="ECO:0000256" key="2">
    <source>
        <dbReference type="ARBA" id="ARBA00005462"/>
    </source>
</evidence>
<dbReference type="GO" id="GO:0071562">
    <property type="term" value="P:nucleus-vacuole junction assembly"/>
    <property type="evidence" value="ECO:0007669"/>
    <property type="project" value="InterPro"/>
</dbReference>
<organism evidence="9 10">
    <name type="scientific">Channa striata</name>
    <name type="common">Snakehead murrel</name>
    <name type="synonym">Ophicephalus striatus</name>
    <dbReference type="NCBI Taxonomy" id="64152"/>
    <lineage>
        <taxon>Eukaryota</taxon>
        <taxon>Metazoa</taxon>
        <taxon>Chordata</taxon>
        <taxon>Craniata</taxon>
        <taxon>Vertebrata</taxon>
        <taxon>Euteleostomi</taxon>
        <taxon>Actinopterygii</taxon>
        <taxon>Neopterygii</taxon>
        <taxon>Teleostei</taxon>
        <taxon>Neoteleostei</taxon>
        <taxon>Acanthomorphata</taxon>
        <taxon>Anabantaria</taxon>
        <taxon>Anabantiformes</taxon>
        <taxon>Channoidei</taxon>
        <taxon>Channidae</taxon>
        <taxon>Channa</taxon>
    </lineage>
</organism>
<evidence type="ECO:0000256" key="1">
    <source>
        <dbReference type="ARBA" id="ARBA00004592"/>
    </source>
</evidence>
<dbReference type="AlphaFoldDB" id="A0AA88LY59"/>
<dbReference type="SMART" id="SM00185">
    <property type="entry name" value="ARM"/>
    <property type="match status" value="4"/>
</dbReference>
<evidence type="ECO:0000256" key="4">
    <source>
        <dbReference type="ARBA" id="ARBA00022737"/>
    </source>
</evidence>
<dbReference type="GO" id="GO:0043495">
    <property type="term" value="F:protein-membrane adaptor activity"/>
    <property type="evidence" value="ECO:0007669"/>
    <property type="project" value="InterPro"/>
</dbReference>
<protein>
    <recommendedName>
        <fullName evidence="7">Vacuolar protein 8</fullName>
    </recommendedName>
</protein>
<comment type="similarity">
    <text evidence="2">Belongs to the beta-catenin family.</text>
</comment>
<keyword evidence="4" id="KW-0677">Repeat</keyword>
<evidence type="ECO:0000256" key="8">
    <source>
        <dbReference type="PROSITE-ProRule" id="PRU00259"/>
    </source>
</evidence>
<name>A0AA88LY59_CHASR</name>
<proteinExistence type="inferred from homology"/>
<dbReference type="EMBL" id="JAUPFM010000016">
    <property type="protein sequence ID" value="KAK2826548.1"/>
    <property type="molecule type" value="Genomic_DNA"/>
</dbReference>
<dbReference type="Pfam" id="PF00514">
    <property type="entry name" value="Arm"/>
    <property type="match status" value="2"/>
</dbReference>
<keyword evidence="5" id="KW-0472">Membrane</keyword>
<accession>A0AA88LY59</accession>
<keyword evidence="6" id="KW-0449">Lipoprotein</keyword>
<evidence type="ECO:0000256" key="5">
    <source>
        <dbReference type="ARBA" id="ARBA00023136"/>
    </source>
</evidence>
<dbReference type="PROSITE" id="PS50176">
    <property type="entry name" value="ARM_REPEAT"/>
    <property type="match status" value="1"/>
</dbReference>
<evidence type="ECO:0000256" key="7">
    <source>
        <dbReference type="ARBA" id="ARBA00026209"/>
    </source>
</evidence>
<feature type="repeat" description="ARM" evidence="8">
    <location>
        <begin position="243"/>
        <end position="271"/>
    </location>
</feature>
<dbReference type="InterPro" id="IPR011989">
    <property type="entry name" value="ARM-like"/>
</dbReference>
<keyword evidence="3" id="KW-0926">Vacuole</keyword>
<comment type="caution">
    <text evidence="9">The sequence shown here is derived from an EMBL/GenBank/DDBJ whole genome shotgun (WGS) entry which is preliminary data.</text>
</comment>
<keyword evidence="10" id="KW-1185">Reference proteome</keyword>
<reference evidence="9" key="1">
    <citation type="submission" date="2023-07" db="EMBL/GenBank/DDBJ databases">
        <title>Chromosome-level Genome Assembly of Striped Snakehead (Channa striata).</title>
        <authorList>
            <person name="Liu H."/>
        </authorList>
    </citation>
    <scope>NUCLEOTIDE SEQUENCE</scope>
    <source>
        <strain evidence="9">Gz</strain>
        <tissue evidence="9">Muscle</tissue>
    </source>
</reference>
<evidence type="ECO:0000313" key="10">
    <source>
        <dbReference type="Proteomes" id="UP001187415"/>
    </source>
</evidence>
<dbReference type="InterPro" id="IPR045156">
    <property type="entry name" value="Vac8"/>
</dbReference>
<dbReference type="Gene3D" id="1.25.10.10">
    <property type="entry name" value="Leucine-rich Repeat Variant"/>
    <property type="match status" value="2"/>
</dbReference>
<dbReference type="PANTHER" id="PTHR47249:SF1">
    <property type="entry name" value="VACUOLAR PROTEIN 8"/>
    <property type="match status" value="1"/>
</dbReference>
<gene>
    <name evidence="9" type="ORF">Q5P01_020762</name>
</gene>
<comment type="subcellular location">
    <subcellularLocation>
        <location evidence="1">Vacuole membrane</location>
        <topology evidence="1">Lipid-anchor</topology>
    </subcellularLocation>
</comment>
<evidence type="ECO:0000256" key="3">
    <source>
        <dbReference type="ARBA" id="ARBA00022554"/>
    </source>
</evidence>
<dbReference type="Proteomes" id="UP001187415">
    <property type="component" value="Unassembled WGS sequence"/>
</dbReference>
<dbReference type="GO" id="GO:0005774">
    <property type="term" value="C:vacuolar membrane"/>
    <property type="evidence" value="ECO:0007669"/>
    <property type="project" value="UniProtKB-SubCell"/>
</dbReference>
<evidence type="ECO:0000313" key="9">
    <source>
        <dbReference type="EMBL" id="KAK2826548.1"/>
    </source>
</evidence>
<evidence type="ECO:0000256" key="6">
    <source>
        <dbReference type="ARBA" id="ARBA00023288"/>
    </source>
</evidence>
<dbReference type="SUPFAM" id="SSF48371">
    <property type="entry name" value="ARM repeat"/>
    <property type="match status" value="1"/>
</dbReference>
<dbReference type="InterPro" id="IPR000225">
    <property type="entry name" value="Armadillo"/>
</dbReference>
<sequence length="574" mass="63060">MEDADMASVLCDNCSQLLKGFPAHLTKVYREFKQKLRDVFSELPQCTCFRIAPEQSLLKRTSPKFPSLHLLYDNGTPLFNRESLQALTRLAAAENADLQMTAAMYYLHLSHQLKSPLPNAFMEPIMALLLSSDLDVQKTTSLSLVNLLIKNNVCKDLAIEMGMLVPLLELFQSGDGTAQCHSCACVVMLASSESNIDVMLVDGIIPLLVLAKSYDPQVQQNAAWALLHLTQSDLSTRILCQAGAIPVLVLLLQSSDSEVQFCSCTALCNIAAIQEHHPVMLSIGSQYLLKSLLTLMSSSVQKNSAQACRCLHTLLKNVLIQEQLVELDCVLPLKALLKTSTPAWTEPAITLLSALSAHPPNNDVLVSEGLLNDIDQLLHRHTSSSVIITHSCKIITNLCGTSVGQQAVMEGLCLSGLLCALLSSALGDETLLQVTSSLNHLMSLGSFKSRLSATLTSEQISRLVTLSGKNNSQLSYNCAAIISKLEMTEGMVQLLRPHYITMSDYLLVFLQKKDVKFQQLVITTIFNLKKDGDFSCLLVNSELNVQLWKVYAQTEETRRLLEMIQPLSPSSVNP</sequence>